<dbReference type="STRING" id="151549.A0A4C1T629"/>
<evidence type="ECO:0000256" key="1">
    <source>
        <dbReference type="ARBA" id="ARBA00023319"/>
    </source>
</evidence>
<dbReference type="Gene3D" id="2.60.40.10">
    <property type="entry name" value="Immunoglobulins"/>
    <property type="match status" value="2"/>
</dbReference>
<keyword evidence="5" id="KW-1185">Reference proteome</keyword>
<accession>A0A4C1T629</accession>
<dbReference type="GO" id="GO:0045214">
    <property type="term" value="P:sarcomere organization"/>
    <property type="evidence" value="ECO:0007669"/>
    <property type="project" value="TreeGrafter"/>
</dbReference>
<dbReference type="InterPro" id="IPR013783">
    <property type="entry name" value="Ig-like_fold"/>
</dbReference>
<feature type="domain" description="Fibronectin type-III" evidence="3">
    <location>
        <begin position="1"/>
        <end position="41"/>
    </location>
</feature>
<comment type="caution">
    <text evidence="4">The sequence shown here is derived from an EMBL/GenBank/DDBJ whole genome shotgun (WGS) entry which is preliminary data.</text>
</comment>
<sequence length="178" mass="19819">MGLEPNHKYHFRVRAENQYGLSEPLQMEEPVTAKYQFTVPDPPGQPKSKSENAAGFSKPSAPSTRFKQETEFTIPSPPGTPQVIKVGKNYVDLKWEKPHSDGGSRITGYIVERRDIGGAIWVKLNAAGCSEQAPAMPVRFVKCLVERNEWITRLQDRVAPFGKIILTVSSFWQASAGC</sequence>
<dbReference type="GO" id="GO:0048738">
    <property type="term" value="P:cardiac muscle tissue development"/>
    <property type="evidence" value="ECO:0007669"/>
    <property type="project" value="TreeGrafter"/>
</dbReference>
<evidence type="ECO:0000313" key="5">
    <source>
        <dbReference type="Proteomes" id="UP000299102"/>
    </source>
</evidence>
<dbReference type="EMBL" id="BGZK01004429">
    <property type="protein sequence ID" value="GBP08928.1"/>
    <property type="molecule type" value="Genomic_DNA"/>
</dbReference>
<keyword evidence="1" id="KW-0393">Immunoglobulin domain</keyword>
<dbReference type="Proteomes" id="UP000299102">
    <property type="component" value="Unassembled WGS sequence"/>
</dbReference>
<dbReference type="OrthoDB" id="2152335at2759"/>
<dbReference type="PANTHER" id="PTHR14340">
    <property type="entry name" value="MICROFIBRIL-ASSOCIATED GLYCOPROTEIN 3"/>
    <property type="match status" value="1"/>
</dbReference>
<proteinExistence type="predicted"/>
<dbReference type="AlphaFoldDB" id="A0A4C1T629"/>
<dbReference type="CDD" id="cd00063">
    <property type="entry name" value="FN3"/>
    <property type="match status" value="2"/>
</dbReference>
<protein>
    <submittedName>
        <fullName evidence="4">Twitchin</fullName>
    </submittedName>
</protein>
<name>A0A4C1T629_EUMVA</name>
<dbReference type="GO" id="GO:0031430">
    <property type="term" value="C:M band"/>
    <property type="evidence" value="ECO:0007669"/>
    <property type="project" value="TreeGrafter"/>
</dbReference>
<dbReference type="PANTHER" id="PTHR14340:SF13">
    <property type="entry name" value="TITIN"/>
    <property type="match status" value="1"/>
</dbReference>
<organism evidence="4 5">
    <name type="scientific">Eumeta variegata</name>
    <name type="common">Bagworm moth</name>
    <name type="synonym">Eumeta japonica</name>
    <dbReference type="NCBI Taxonomy" id="151549"/>
    <lineage>
        <taxon>Eukaryota</taxon>
        <taxon>Metazoa</taxon>
        <taxon>Ecdysozoa</taxon>
        <taxon>Arthropoda</taxon>
        <taxon>Hexapoda</taxon>
        <taxon>Insecta</taxon>
        <taxon>Pterygota</taxon>
        <taxon>Neoptera</taxon>
        <taxon>Endopterygota</taxon>
        <taxon>Lepidoptera</taxon>
        <taxon>Glossata</taxon>
        <taxon>Ditrysia</taxon>
        <taxon>Tineoidea</taxon>
        <taxon>Psychidae</taxon>
        <taxon>Oiketicinae</taxon>
        <taxon>Eumeta</taxon>
    </lineage>
</organism>
<dbReference type="SUPFAM" id="SSF49265">
    <property type="entry name" value="Fibronectin type III"/>
    <property type="match status" value="1"/>
</dbReference>
<gene>
    <name evidence="4" type="primary">unc-22</name>
    <name evidence="4" type="ORF">EVAR_70496_1</name>
</gene>
<dbReference type="GO" id="GO:0008307">
    <property type="term" value="F:structural constituent of muscle"/>
    <property type="evidence" value="ECO:0007669"/>
    <property type="project" value="TreeGrafter"/>
</dbReference>
<dbReference type="PROSITE" id="PS50853">
    <property type="entry name" value="FN3"/>
    <property type="match status" value="2"/>
</dbReference>
<evidence type="ECO:0000256" key="2">
    <source>
        <dbReference type="SAM" id="MobiDB-lite"/>
    </source>
</evidence>
<dbReference type="InterPro" id="IPR003961">
    <property type="entry name" value="FN3_dom"/>
</dbReference>
<reference evidence="4 5" key="1">
    <citation type="journal article" date="2019" name="Commun. Biol.">
        <title>The bagworm genome reveals a unique fibroin gene that provides high tensile strength.</title>
        <authorList>
            <person name="Kono N."/>
            <person name="Nakamura H."/>
            <person name="Ohtoshi R."/>
            <person name="Tomita M."/>
            <person name="Numata K."/>
            <person name="Arakawa K."/>
        </authorList>
    </citation>
    <scope>NUCLEOTIDE SEQUENCE [LARGE SCALE GENOMIC DNA]</scope>
</reference>
<dbReference type="InterPro" id="IPR036116">
    <property type="entry name" value="FN3_sf"/>
</dbReference>
<feature type="domain" description="Fibronectin type-III" evidence="3">
    <location>
        <begin position="77"/>
        <end position="178"/>
    </location>
</feature>
<feature type="region of interest" description="Disordered" evidence="2">
    <location>
        <begin position="36"/>
        <end position="79"/>
    </location>
</feature>
<evidence type="ECO:0000313" key="4">
    <source>
        <dbReference type="EMBL" id="GBP08928.1"/>
    </source>
</evidence>
<evidence type="ECO:0000259" key="3">
    <source>
        <dbReference type="PROSITE" id="PS50853"/>
    </source>
</evidence>